<evidence type="ECO:0000313" key="1">
    <source>
        <dbReference type="EMBL" id="GGH34167.1"/>
    </source>
</evidence>
<sequence>MITGSTASGTRLYRLIISNNYEMISREYNAWGYWGGGWCPFEKNVNYAAFLVSKLL</sequence>
<name>A0ABQ1YPU9_9BACT</name>
<reference evidence="2" key="1">
    <citation type="journal article" date="2019" name="Int. J. Syst. Evol. Microbiol.">
        <title>The Global Catalogue of Microorganisms (GCM) 10K type strain sequencing project: providing services to taxonomists for standard genome sequencing and annotation.</title>
        <authorList>
            <consortium name="The Broad Institute Genomics Platform"/>
            <consortium name="The Broad Institute Genome Sequencing Center for Infectious Disease"/>
            <person name="Wu L."/>
            <person name="Ma J."/>
        </authorList>
    </citation>
    <scope>NUCLEOTIDE SEQUENCE [LARGE SCALE GENOMIC DNA]</scope>
    <source>
        <strain evidence="2">CGMCC 1.15288</strain>
    </source>
</reference>
<evidence type="ECO:0000313" key="2">
    <source>
        <dbReference type="Proteomes" id="UP000600214"/>
    </source>
</evidence>
<organism evidence="1 2">
    <name type="scientific">Dyadobacter endophyticus</name>
    <dbReference type="NCBI Taxonomy" id="1749036"/>
    <lineage>
        <taxon>Bacteria</taxon>
        <taxon>Pseudomonadati</taxon>
        <taxon>Bacteroidota</taxon>
        <taxon>Cytophagia</taxon>
        <taxon>Cytophagales</taxon>
        <taxon>Spirosomataceae</taxon>
        <taxon>Dyadobacter</taxon>
    </lineage>
</organism>
<dbReference type="InterPro" id="IPR053865">
    <property type="entry name" value="DUF6934"/>
</dbReference>
<dbReference type="Pfam" id="PF22028">
    <property type="entry name" value="DUF6934"/>
    <property type="match status" value="1"/>
</dbReference>
<protein>
    <submittedName>
        <fullName evidence="1">Uncharacterized protein</fullName>
    </submittedName>
</protein>
<comment type="caution">
    <text evidence="1">The sequence shown here is derived from an EMBL/GenBank/DDBJ whole genome shotgun (WGS) entry which is preliminary data.</text>
</comment>
<proteinExistence type="predicted"/>
<dbReference type="EMBL" id="BMIA01000002">
    <property type="protein sequence ID" value="GGH34167.1"/>
    <property type="molecule type" value="Genomic_DNA"/>
</dbReference>
<keyword evidence="2" id="KW-1185">Reference proteome</keyword>
<gene>
    <name evidence="1" type="ORF">GCM10007423_24860</name>
</gene>
<accession>A0ABQ1YPU9</accession>
<dbReference type="Proteomes" id="UP000600214">
    <property type="component" value="Unassembled WGS sequence"/>
</dbReference>
<dbReference type="RefSeq" id="WP_426293630.1">
    <property type="nucleotide sequence ID" value="NZ_BMIA01000002.1"/>
</dbReference>